<dbReference type="EMBL" id="AVOT02002348">
    <property type="protein sequence ID" value="MBW0470057.1"/>
    <property type="molecule type" value="Genomic_DNA"/>
</dbReference>
<sequence length="103" mass="11627">MKRAQKQRFLAEKGPEHAYKAYKFTKEQSSNSIDPLRTDTGETTTDTGQMGAIMFPGRSVINTDSKVGYILRHLAQSPNRAPFPPITQYEVEEVINNIPNQKT</sequence>
<dbReference type="AlphaFoldDB" id="A0A9Q3BSF5"/>
<comment type="caution">
    <text evidence="2">The sequence shown here is derived from an EMBL/GenBank/DDBJ whole genome shotgun (WGS) entry which is preliminary data.</text>
</comment>
<dbReference type="OrthoDB" id="2717295at2759"/>
<reference evidence="2" key="1">
    <citation type="submission" date="2021-03" db="EMBL/GenBank/DDBJ databases">
        <title>Draft genome sequence of rust myrtle Austropuccinia psidii MF-1, a brazilian biotype.</title>
        <authorList>
            <person name="Quecine M.C."/>
            <person name="Pachon D.M.R."/>
            <person name="Bonatelli M.L."/>
            <person name="Correr F.H."/>
            <person name="Franceschini L.M."/>
            <person name="Leite T.F."/>
            <person name="Margarido G.R.A."/>
            <person name="Almeida C.A."/>
            <person name="Ferrarezi J.A."/>
            <person name="Labate C.A."/>
        </authorList>
    </citation>
    <scope>NUCLEOTIDE SEQUENCE</scope>
    <source>
        <strain evidence="2">MF-1</strain>
    </source>
</reference>
<proteinExistence type="predicted"/>
<evidence type="ECO:0000313" key="3">
    <source>
        <dbReference type="Proteomes" id="UP000765509"/>
    </source>
</evidence>
<feature type="region of interest" description="Disordered" evidence="1">
    <location>
        <begin position="28"/>
        <end position="50"/>
    </location>
</feature>
<accession>A0A9Q3BSF5</accession>
<protein>
    <submittedName>
        <fullName evidence="2">Uncharacterized protein</fullName>
    </submittedName>
</protein>
<organism evidence="2 3">
    <name type="scientific">Austropuccinia psidii MF-1</name>
    <dbReference type="NCBI Taxonomy" id="1389203"/>
    <lineage>
        <taxon>Eukaryota</taxon>
        <taxon>Fungi</taxon>
        <taxon>Dikarya</taxon>
        <taxon>Basidiomycota</taxon>
        <taxon>Pucciniomycotina</taxon>
        <taxon>Pucciniomycetes</taxon>
        <taxon>Pucciniales</taxon>
        <taxon>Sphaerophragmiaceae</taxon>
        <taxon>Austropuccinia</taxon>
    </lineage>
</organism>
<evidence type="ECO:0000313" key="2">
    <source>
        <dbReference type="EMBL" id="MBW0470057.1"/>
    </source>
</evidence>
<gene>
    <name evidence="2" type="ORF">O181_009772</name>
</gene>
<keyword evidence="3" id="KW-1185">Reference proteome</keyword>
<name>A0A9Q3BSF5_9BASI</name>
<evidence type="ECO:0000256" key="1">
    <source>
        <dbReference type="SAM" id="MobiDB-lite"/>
    </source>
</evidence>
<dbReference type="Proteomes" id="UP000765509">
    <property type="component" value="Unassembled WGS sequence"/>
</dbReference>